<sequence>MIRNMSLSLWERVVKIKPMVKNSLGEGRQGQLLVASVFVLIIVAILGVV</sequence>
<dbReference type="EMBL" id="JACRKR010000068">
    <property type="protein sequence ID" value="MBI5078656.1"/>
    <property type="molecule type" value="Genomic_DNA"/>
</dbReference>
<feature type="non-terminal residue" evidence="2">
    <location>
        <position position="49"/>
    </location>
</feature>
<keyword evidence="1" id="KW-0472">Membrane</keyword>
<dbReference type="AlphaFoldDB" id="A0A9D6UNW7"/>
<evidence type="ECO:0000256" key="1">
    <source>
        <dbReference type="SAM" id="Phobius"/>
    </source>
</evidence>
<evidence type="ECO:0000313" key="2">
    <source>
        <dbReference type="EMBL" id="MBI5078656.1"/>
    </source>
</evidence>
<organism evidence="2 3">
    <name type="scientific">Candidatus Saganbacteria bacterium</name>
    <dbReference type="NCBI Taxonomy" id="2575572"/>
    <lineage>
        <taxon>Bacteria</taxon>
        <taxon>Bacillati</taxon>
        <taxon>Saganbacteria</taxon>
    </lineage>
</organism>
<keyword evidence="1" id="KW-1133">Transmembrane helix</keyword>
<protein>
    <submittedName>
        <fullName evidence="2">Uncharacterized protein</fullName>
    </submittedName>
</protein>
<proteinExistence type="predicted"/>
<dbReference type="Proteomes" id="UP000808761">
    <property type="component" value="Unassembled WGS sequence"/>
</dbReference>
<accession>A0A9D6UNW7</accession>
<comment type="caution">
    <text evidence="2">The sequence shown here is derived from an EMBL/GenBank/DDBJ whole genome shotgun (WGS) entry which is preliminary data.</text>
</comment>
<feature type="transmembrane region" description="Helical" evidence="1">
    <location>
        <begin position="30"/>
        <end position="48"/>
    </location>
</feature>
<reference evidence="2" key="1">
    <citation type="submission" date="2020-07" db="EMBL/GenBank/DDBJ databases">
        <title>Huge and variable diversity of episymbiotic CPR bacteria and DPANN archaea in groundwater ecosystems.</title>
        <authorList>
            <person name="He C.Y."/>
            <person name="Keren R."/>
            <person name="Whittaker M."/>
            <person name="Farag I.F."/>
            <person name="Doudna J."/>
            <person name="Cate J.H.D."/>
            <person name="Banfield J.F."/>
        </authorList>
    </citation>
    <scope>NUCLEOTIDE SEQUENCE</scope>
    <source>
        <strain evidence="2">NC_groundwater_1860_Pr3_B-0.1um_51_7</strain>
    </source>
</reference>
<gene>
    <name evidence="2" type="ORF">HZB08_01360</name>
</gene>
<evidence type="ECO:0000313" key="3">
    <source>
        <dbReference type="Proteomes" id="UP000808761"/>
    </source>
</evidence>
<name>A0A9D6UNW7_UNCSA</name>
<keyword evidence="1" id="KW-0812">Transmembrane</keyword>